<accession>A0A8H8WX11</accession>
<evidence type="ECO:0000313" key="1">
    <source>
        <dbReference type="EMBL" id="BCM85792.1"/>
    </source>
</evidence>
<reference evidence="1" key="1">
    <citation type="submission" date="2020-11" db="EMBL/GenBank/DDBJ databases">
        <title>Complete genome sequence of a novel pathogenic Methylobacterium strain isolated from rice in Vietnam.</title>
        <authorList>
            <person name="Lai K."/>
            <person name="Okazaki S."/>
            <person name="Higashi K."/>
            <person name="Mori H."/>
            <person name="Toyoda A."/>
            <person name="Kurokawa K."/>
        </authorList>
    </citation>
    <scope>NUCLEOTIDE SEQUENCE</scope>
    <source>
        <strain evidence="1">VL1</strain>
    </source>
</reference>
<dbReference type="KEGG" id="mind:mvi_42530"/>
<protein>
    <submittedName>
        <fullName evidence="1">Uncharacterized protein</fullName>
    </submittedName>
</protein>
<dbReference type="AlphaFoldDB" id="A0A8H8WX11"/>
<proteinExistence type="predicted"/>
<dbReference type="EMBL" id="AP024145">
    <property type="protein sequence ID" value="BCM85792.1"/>
    <property type="molecule type" value="Genomic_DNA"/>
</dbReference>
<gene>
    <name evidence="1" type="ORF">mvi_42530</name>
</gene>
<sequence length="55" mass="6051">MEALAECDVTVTFCFTPEHRGIAPHHASPPPVETFPEVRAGMIRLEPALRPQLAI</sequence>
<evidence type="ECO:0000313" key="2">
    <source>
        <dbReference type="Proteomes" id="UP000663508"/>
    </source>
</evidence>
<name>A0A8H8WX11_9HYPH</name>
<dbReference type="Proteomes" id="UP000663508">
    <property type="component" value="Chromosome"/>
</dbReference>
<organism evidence="1 2">
    <name type="scientific">Methylobacterium indicum</name>
    <dbReference type="NCBI Taxonomy" id="1775910"/>
    <lineage>
        <taxon>Bacteria</taxon>
        <taxon>Pseudomonadati</taxon>
        <taxon>Pseudomonadota</taxon>
        <taxon>Alphaproteobacteria</taxon>
        <taxon>Hyphomicrobiales</taxon>
        <taxon>Methylobacteriaceae</taxon>
        <taxon>Methylobacterium</taxon>
    </lineage>
</organism>